<dbReference type="PANTHER" id="PTHR34523">
    <property type="entry name" value="COILED-COIL DOMAIN-CONTAINING PROTEIN 138"/>
    <property type="match status" value="1"/>
</dbReference>
<keyword evidence="2" id="KW-1185">Reference proteome</keyword>
<comment type="caution">
    <text evidence="1">The sequence shown here is derived from an EMBL/GenBank/DDBJ whole genome shotgun (WGS) entry which is preliminary data.</text>
</comment>
<evidence type="ECO:0000313" key="2">
    <source>
        <dbReference type="Proteomes" id="UP001166674"/>
    </source>
</evidence>
<dbReference type="EMBL" id="JAATJV010131800">
    <property type="protein sequence ID" value="MBZ3868992.1"/>
    <property type="molecule type" value="Genomic_DNA"/>
</dbReference>
<accession>A0AA41MBV4</accession>
<dbReference type="InterPro" id="IPR038798">
    <property type="entry name" value="CCDC138"/>
</dbReference>
<organism evidence="1 2">
    <name type="scientific">Sciurus carolinensis</name>
    <name type="common">Eastern gray squirrel</name>
    <dbReference type="NCBI Taxonomy" id="30640"/>
    <lineage>
        <taxon>Eukaryota</taxon>
        <taxon>Metazoa</taxon>
        <taxon>Chordata</taxon>
        <taxon>Craniata</taxon>
        <taxon>Vertebrata</taxon>
        <taxon>Euteleostomi</taxon>
        <taxon>Mammalia</taxon>
        <taxon>Eutheria</taxon>
        <taxon>Euarchontoglires</taxon>
        <taxon>Glires</taxon>
        <taxon>Rodentia</taxon>
        <taxon>Sciuromorpha</taxon>
        <taxon>Sciuridae</taxon>
        <taxon>Sciurinae</taxon>
        <taxon>Sciurini</taxon>
        <taxon>Sciurus</taxon>
    </lineage>
</organism>
<reference evidence="1" key="1">
    <citation type="submission" date="2020-03" db="EMBL/GenBank/DDBJ databases">
        <title>Studies in the Genomics of Life Span.</title>
        <authorList>
            <person name="Glass D."/>
        </authorList>
    </citation>
    <scope>NUCLEOTIDE SEQUENCE</scope>
    <source>
        <strain evidence="1">SUZIE</strain>
        <tissue evidence="1">Muscle</tissue>
    </source>
</reference>
<dbReference type="Proteomes" id="UP001166674">
    <property type="component" value="Unassembled WGS sequence"/>
</dbReference>
<dbReference type="AlphaFoldDB" id="A0AA41MBV4"/>
<name>A0AA41MBV4_SCICA</name>
<proteinExistence type="predicted"/>
<evidence type="ECO:0000313" key="1">
    <source>
        <dbReference type="EMBL" id="MBZ3868992.1"/>
    </source>
</evidence>
<gene>
    <name evidence="1" type="ORF">SUZIE_100710</name>
</gene>
<dbReference type="PANTHER" id="PTHR34523:SF1">
    <property type="entry name" value="COILED-COIL DOMAIN-CONTAINING PROTEIN 138"/>
    <property type="match status" value="1"/>
</dbReference>
<sequence>MELQAKRVQAWLVNLQRKYKFIRVQRLKEDSHAAHEMKSVKQEKVPVCKRSGSPVKPNSCRMMVILSRASSESSVPPAAIPASAYFPETCKHSLRCTESAGPSTQSRSLGDSFHQAAESDVGHLDEAGFEDEYMPISTLPSILLAMKRAGWNAQIIHNPRNPRNPHFVPPSCSLAALLSHKDLIRGSKVQPPTVDHSLKPRWKGKCTHSLFHLLTIYRLCSLYQLSDGFWSWGCHWVNH</sequence>
<protein>
    <submittedName>
        <fullName evidence="1">Coiled-coil domain-containing protein 138</fullName>
    </submittedName>
</protein>